<dbReference type="GO" id="GO:0005525">
    <property type="term" value="F:GTP binding"/>
    <property type="evidence" value="ECO:0007669"/>
    <property type="project" value="InterPro"/>
</dbReference>
<proteinExistence type="inferred from homology"/>
<evidence type="ECO:0000256" key="8">
    <source>
        <dbReference type="ARBA" id="ARBA00022777"/>
    </source>
</evidence>
<dbReference type="InterPro" id="IPR000157">
    <property type="entry name" value="TIR_dom"/>
</dbReference>
<evidence type="ECO:0000259" key="15">
    <source>
        <dbReference type="PROSITE" id="PS51424"/>
    </source>
</evidence>
<dbReference type="PRINTS" id="PR00449">
    <property type="entry name" value="RASTRNSFRMNG"/>
</dbReference>
<dbReference type="Pfam" id="PF13676">
    <property type="entry name" value="TIR_2"/>
    <property type="match status" value="2"/>
</dbReference>
<reference evidence="17" key="1">
    <citation type="submission" date="2025-08" db="UniProtKB">
        <authorList>
            <consortium name="RefSeq"/>
        </authorList>
    </citation>
    <scope>IDENTIFICATION</scope>
    <source>
        <tissue evidence="17">Gonads</tissue>
    </source>
</reference>
<dbReference type="InterPro" id="IPR003591">
    <property type="entry name" value="Leu-rich_rpt_typical-subtyp"/>
</dbReference>
<evidence type="ECO:0000256" key="6">
    <source>
        <dbReference type="ARBA" id="ARBA00022737"/>
    </source>
</evidence>
<dbReference type="Pfam" id="PF13855">
    <property type="entry name" value="LRR_8"/>
    <property type="match status" value="1"/>
</dbReference>
<name>A0A1S3JRL1_LINAN</name>
<keyword evidence="8" id="KW-0418">Kinase</keyword>
<dbReference type="GO" id="GO:0004674">
    <property type="term" value="F:protein serine/threonine kinase activity"/>
    <property type="evidence" value="ECO:0007669"/>
    <property type="project" value="UniProtKB-KW"/>
</dbReference>
<dbReference type="InterPro" id="IPR057263">
    <property type="entry name" value="COR-B"/>
</dbReference>
<dbReference type="Gene3D" id="3.30.310.200">
    <property type="match status" value="1"/>
</dbReference>
<feature type="compositionally biased region" description="Basic and acidic residues" evidence="13">
    <location>
        <begin position="3066"/>
        <end position="3076"/>
    </location>
</feature>
<dbReference type="Gene3D" id="3.80.10.10">
    <property type="entry name" value="Ribonuclease Inhibitor"/>
    <property type="match status" value="3"/>
</dbReference>
<dbReference type="KEGG" id="lak:106175255"/>
<evidence type="ECO:0000256" key="12">
    <source>
        <dbReference type="ARBA" id="ARBA00048679"/>
    </source>
</evidence>
<dbReference type="SMART" id="SM00175">
    <property type="entry name" value="RAB"/>
    <property type="match status" value="1"/>
</dbReference>
<feature type="compositionally biased region" description="Basic and acidic residues" evidence="13">
    <location>
        <begin position="2785"/>
        <end position="2795"/>
    </location>
</feature>
<dbReference type="InterPro" id="IPR001611">
    <property type="entry name" value="Leu-rich_rpt"/>
</dbReference>
<evidence type="ECO:0000256" key="5">
    <source>
        <dbReference type="ARBA" id="ARBA00022679"/>
    </source>
</evidence>
<dbReference type="Gene3D" id="3.40.50.300">
    <property type="entry name" value="P-loop containing nucleotide triphosphate hydrolases"/>
    <property type="match status" value="1"/>
</dbReference>
<dbReference type="PANTHER" id="PTHR47508">
    <property type="entry name" value="SAM DOMAIN-CONTAINING PROTEIN-RELATED"/>
    <property type="match status" value="1"/>
</dbReference>
<keyword evidence="7" id="KW-0547">Nucleotide-binding</keyword>
<dbReference type="SMART" id="SM00174">
    <property type="entry name" value="RHO"/>
    <property type="match status" value="1"/>
</dbReference>
<dbReference type="InterPro" id="IPR032171">
    <property type="entry name" value="COR-A"/>
</dbReference>
<dbReference type="InterPro" id="IPR027417">
    <property type="entry name" value="P-loop_NTPase"/>
</dbReference>
<dbReference type="Pfam" id="PF25497">
    <property type="entry name" value="COR-B"/>
    <property type="match status" value="1"/>
</dbReference>
<feature type="region of interest" description="Disordered" evidence="13">
    <location>
        <begin position="3062"/>
        <end position="3095"/>
    </location>
</feature>
<keyword evidence="9" id="KW-0067">ATP-binding</keyword>
<dbReference type="PROSITE" id="PS00018">
    <property type="entry name" value="EF_HAND_1"/>
    <property type="match status" value="1"/>
</dbReference>
<dbReference type="STRING" id="7574.A0A1S3JRL1"/>
<feature type="compositionally biased region" description="Acidic residues" evidence="13">
    <location>
        <begin position="22"/>
        <end position="55"/>
    </location>
</feature>
<dbReference type="Gene3D" id="3.40.50.10140">
    <property type="entry name" value="Toll/interleukin-1 receptor homology (TIR) domain"/>
    <property type="match status" value="2"/>
</dbReference>
<keyword evidence="5" id="KW-0808">Transferase</keyword>
<gene>
    <name evidence="17" type="primary">LOC106175255</name>
</gene>
<feature type="region of interest" description="Disordered" evidence="13">
    <location>
        <begin position="1"/>
        <end position="63"/>
    </location>
</feature>
<evidence type="ECO:0000256" key="2">
    <source>
        <dbReference type="ARBA" id="ARBA00012513"/>
    </source>
</evidence>
<feature type="domain" description="4Fe-4S ferredoxin-type" evidence="14">
    <location>
        <begin position="1000"/>
        <end position="1032"/>
    </location>
</feature>
<keyword evidence="6" id="KW-0677">Repeat</keyword>
<dbReference type="RefSeq" id="XP_013412619.1">
    <property type="nucleotide sequence ID" value="XM_013557165.1"/>
</dbReference>
<feature type="compositionally biased region" description="Acidic residues" evidence="13">
    <location>
        <begin position="1"/>
        <end position="14"/>
    </location>
</feature>
<dbReference type="SUPFAM" id="SSF52047">
    <property type="entry name" value="RNI-like"/>
    <property type="match status" value="1"/>
</dbReference>
<dbReference type="PANTHER" id="PTHR47508:SF1">
    <property type="entry name" value="NON-SPECIFIC SERINE_THREONINE PROTEIN KINASE"/>
    <property type="match status" value="1"/>
</dbReference>
<dbReference type="InterPro" id="IPR032675">
    <property type="entry name" value="LRR_dom_sf"/>
</dbReference>
<organism evidence="16 17">
    <name type="scientific">Lingula anatina</name>
    <name type="common">Brachiopod</name>
    <name type="synonym">Lingula unguis</name>
    <dbReference type="NCBI Taxonomy" id="7574"/>
    <lineage>
        <taxon>Eukaryota</taxon>
        <taxon>Metazoa</taxon>
        <taxon>Spiralia</taxon>
        <taxon>Lophotrochozoa</taxon>
        <taxon>Brachiopoda</taxon>
        <taxon>Linguliformea</taxon>
        <taxon>Lingulata</taxon>
        <taxon>Lingulida</taxon>
        <taxon>Linguloidea</taxon>
        <taxon>Lingulidae</taxon>
        <taxon>Lingula</taxon>
    </lineage>
</organism>
<dbReference type="InterPro" id="IPR017896">
    <property type="entry name" value="4Fe4S_Fe-S-bd"/>
</dbReference>
<dbReference type="SUPFAM" id="SSF52200">
    <property type="entry name" value="Toll/Interleukin receptor TIR domain"/>
    <property type="match status" value="2"/>
</dbReference>
<evidence type="ECO:0000256" key="4">
    <source>
        <dbReference type="ARBA" id="ARBA00022614"/>
    </source>
</evidence>
<keyword evidence="16" id="KW-1185">Reference proteome</keyword>
<dbReference type="SMART" id="SM00369">
    <property type="entry name" value="LRR_TYP"/>
    <property type="match status" value="3"/>
</dbReference>
<dbReference type="GO" id="GO:0005524">
    <property type="term" value="F:ATP binding"/>
    <property type="evidence" value="ECO:0007669"/>
    <property type="project" value="UniProtKB-KW"/>
</dbReference>
<dbReference type="Pfam" id="PF08477">
    <property type="entry name" value="Roc"/>
    <property type="match status" value="1"/>
</dbReference>
<dbReference type="PROSITE" id="PS51424">
    <property type="entry name" value="ROC"/>
    <property type="match status" value="1"/>
</dbReference>
<evidence type="ECO:0000256" key="9">
    <source>
        <dbReference type="ARBA" id="ARBA00022840"/>
    </source>
</evidence>
<dbReference type="SUPFAM" id="SSF52058">
    <property type="entry name" value="L domain-like"/>
    <property type="match status" value="1"/>
</dbReference>
<comment type="catalytic activity">
    <reaction evidence="11">
        <text>L-threonyl-[protein] + ATP = O-phospho-L-threonyl-[protein] + ADP + H(+)</text>
        <dbReference type="Rhea" id="RHEA:46608"/>
        <dbReference type="Rhea" id="RHEA-COMP:11060"/>
        <dbReference type="Rhea" id="RHEA-COMP:11605"/>
        <dbReference type="ChEBI" id="CHEBI:15378"/>
        <dbReference type="ChEBI" id="CHEBI:30013"/>
        <dbReference type="ChEBI" id="CHEBI:30616"/>
        <dbReference type="ChEBI" id="CHEBI:61977"/>
        <dbReference type="ChEBI" id="CHEBI:456216"/>
        <dbReference type="EC" id="2.7.11.1"/>
    </reaction>
</comment>
<evidence type="ECO:0000313" key="16">
    <source>
        <dbReference type="Proteomes" id="UP000085678"/>
    </source>
</evidence>
<dbReference type="PROSITE" id="PS51379">
    <property type="entry name" value="4FE4S_FER_2"/>
    <property type="match status" value="1"/>
</dbReference>
<keyword evidence="10" id="KW-0342">GTP-binding</keyword>
<feature type="region of interest" description="Disordered" evidence="13">
    <location>
        <begin position="2777"/>
        <end position="2802"/>
    </location>
</feature>
<dbReference type="GO" id="GO:0007165">
    <property type="term" value="P:signal transduction"/>
    <property type="evidence" value="ECO:0007669"/>
    <property type="project" value="InterPro"/>
</dbReference>
<feature type="compositionally biased region" description="Basic and acidic residues" evidence="13">
    <location>
        <begin position="2852"/>
        <end position="2875"/>
    </location>
</feature>
<accession>A0A1S3JRL1</accession>
<keyword evidence="4" id="KW-0433">Leucine-rich repeat</keyword>
<evidence type="ECO:0000256" key="1">
    <source>
        <dbReference type="ARBA" id="ARBA00009634"/>
    </source>
</evidence>
<dbReference type="InterPro" id="IPR001806">
    <property type="entry name" value="Small_GTPase"/>
</dbReference>
<dbReference type="GeneID" id="106175255"/>
<evidence type="ECO:0000259" key="14">
    <source>
        <dbReference type="PROSITE" id="PS51379"/>
    </source>
</evidence>
<keyword evidence="3" id="KW-0723">Serine/threonine-protein kinase</keyword>
<dbReference type="OrthoDB" id="10252328at2759"/>
<feature type="region of interest" description="Disordered" evidence="13">
    <location>
        <begin position="2843"/>
        <end position="2879"/>
    </location>
</feature>
<comment type="catalytic activity">
    <reaction evidence="12">
        <text>L-seryl-[protein] + ATP = O-phospho-L-seryl-[protein] + ADP + H(+)</text>
        <dbReference type="Rhea" id="RHEA:17989"/>
        <dbReference type="Rhea" id="RHEA-COMP:9863"/>
        <dbReference type="Rhea" id="RHEA-COMP:11604"/>
        <dbReference type="ChEBI" id="CHEBI:15378"/>
        <dbReference type="ChEBI" id="CHEBI:29999"/>
        <dbReference type="ChEBI" id="CHEBI:30616"/>
        <dbReference type="ChEBI" id="CHEBI:83421"/>
        <dbReference type="ChEBI" id="CHEBI:456216"/>
        <dbReference type="EC" id="2.7.11.1"/>
    </reaction>
</comment>
<dbReference type="Proteomes" id="UP000085678">
    <property type="component" value="Unplaced"/>
</dbReference>
<dbReference type="InterPro" id="IPR020859">
    <property type="entry name" value="ROC"/>
</dbReference>
<evidence type="ECO:0000256" key="3">
    <source>
        <dbReference type="ARBA" id="ARBA00022527"/>
    </source>
</evidence>
<sequence length="3150" mass="357881">MAEEERNEFEDILSEENVNNQEDFEDDLYNLEEEYVEGEEADDDDMYGETEEPEELQAQGNPFANIFSGFGDMLNVAAQEQKYPQSQQVQQQAATANLIQGFSNVFTEFGDLAGAAQSGERGNRRVDPSELMFTKKNLKKVDLNQGRRRQGIGFKEFYEDFNQAEYKKFPEEAIHYLPVESIVKVIERTLPPPSVLDFKGLDMMTDFVFEYLMRRNEEESLEAAFTVTAIDCSGCRYLTDEGILRMVHTFKYLKEVVLDACPLLTEMSLLYLLDLEEIEVISMKATAVSVVTFSLKDHPQLKHVNLEGCPLHTPFPSNRGILHSITSGDIGRESELRGYLRELTANHKVMMNMVVLNMYTPFGFTHWLETGEKKESQEPFHYLPACEVNFPINTPDGRSWDHASYNILEISEGYQGFEHLFLSESNLIVIPFLLSKFSSQDEVQKWILSRHIQLSKYKPLQIVFACISDGRKEEKDKHPDDSAVEKLFRSWWPDVLLEKVLQDEEFLLAPGTVQNFKFRCQQEHMDYEILRMNRVAPSIINLNLDEKGCVQQFWRKMAQLVRFYPRVNWISSPELIAVTGAVQRLGTKQGIWAFSELYQALLADLEGCKLSSSVEEKSPSSAKIGEEEDTPFDTGPTYWQYQKAIERMCKQGQCLYFPDMRHQPVIIDFSWLKTELNKIVSHGDGKIPYDQEKMSDTKTAMLFKLLEKCGILIQRPQQYLLVPKLPAEPDIPMEYCWSDCPDSNEVQLSKGCVIVEDIPLGFFPVLLRECSKIAANPVLWQNGLLAQHGAVTLLIERRETTGYELEEFLEPIRLKTPMKKGPMKKKGGKKKAPMKKAPIKQANSKLKSSLLEDDDDDDEIEAELKAKALPEHTNIIYIAVRATKMFAEEEVRNQHALMSCLWSTLLTYVTIMKYVCQKFKVYCQFLTPCPHSETCNSRTKFYQHNMLSNRDATNVVSRLKCAQCKTDVKVEEILGPNDFSFVKPGGIAPTHTLDQVKFDASPHVDYSRCFLCGNCAYEGIDCPQNGTHGETIYHCGCQRTAQMCSKCGVCTRCTKYLNKVQTALQPGLGSSRPFTMIEDINESSVISVENLSRGNFISNRRLNVQSGTKWAAIDPVHFNFFEVTLLPAEMERNKVTVGLSKVFGKPLLEYHLQTGVIADHEETGVKEHKDGKWIVSEACTVRVQMRFDRDDQCKAMDTEKVKIEISKAGEVIYTKKTRLQRLCGTIGFHGKGIEVFVNAPGIKEAELTPSRRIKEEMLVEIKDPATGVHHLAELSSSTHDNQLYTAVMKPEGIESFNISPYSDRLFPLYYSYYNKEPNDYWTEALHEDCPQCKGKNEEKASSCEFCGTSLKKMELISADLSEEDLNSRRAPIWLFSETQRTNMKPYYSSKTDGRLEKWCRNFLQGTAKTACTVAQNLPLVEEKIFAESDFNYSGVVGVIIPNLVNQHLVKMLPHVRQEALTKGTERKLHQLCYSRGDAGEMLKVRADYKLPKEEDGKYWQLHLVDSPGIEVPEDNLQGMLAVLIACHAIMGSQKVDLPSHKKLLPDLDITEDEAEELIQTVIHLCTQSLMMTMLYHEVNGFGQYVLAKLLPDHAYIFKDEITTFNEGGILHEHETMTGDTHLLCKAHLNCYLLEAGLTEFPMEKFQIDGTSYTRLIRSLRIPQNDIKALPEDFFPSFPSLVEFDVSHNKLSILPKGIGKCKKLCGINVKKNNLQNLPEELLELKDQPLRLEISENPIHSLPEVICHLENLQRLLANNLLLTSLPENFGNLKNLNYLTLKHNCLQVLPSSFKNLKKLKSLSLEGFPWFKHKPNGFLSQEDFGEFLKGTYADKWLEMHKEDKASLYEFFDEDSNGLLDEKEIAKLNACLFHIFPRFRGTEEESGIPAEILELENLEYLDLQFQGITHIPDAISKLHKLQELVVSFNPCLETISPLAGRLPLKRLVLDECPSIRTPPKEIISKGFQTIYAYLRRLISGSVECKRTKLMLVGLGGVGKTSLVKAIMSGGGVGETQEAIPQVTDGIDICTWTVTREKETVSYSVWDFAGQTVYYNTHQFFLSDRAVYLLLWNIRQGHEHAGLDFWLNSIAVHAPKAPILVVGTHLDQVSKVEIPVEEMQQKYSQIKGFHFVSSHSGQGIKDLQEMLLDVTLEQPYIGEQIPQVWLNLEKEIIKLRTTESVVSYVSLEDLALTKSGIYDKSEVSQAVQFLHELGSLQHFDNNFLKSHVVINPQWIVDVMSCVVSVNDSHIKDGYFNHTDIPKVWEDYPADLHWWLLRLTEEYDLTFQLPDKPVNLVPCLLPERQPPFDWPELDRENGEREAKMIYKFDYLPAGLFNRAQVRLYEFSDSSVIWKRGSRLKKNDHIALLTQFRDSELHVKVQGTTPENVLFLVHEVFEGLITESFQGVVYDYLMPCPDCSKAHARDPHMFSASSIRRATQLKAPFLQCTKYFHVIPLTDLHSMMPPESSTDYDLQLVQTVRGLTDLRKDMSADIFISYCAKDVPKKSEKRVAPVDVCRDLEEAGYRCWFQEDPSSQSLEVTAIALRDARVFLACISDNYIEDQDCCAMFKYACTTLRKSIVLVVLGDSMNWQTSQIGLLVAGEVYVNMQQKDKYTSKLEELAKKLDMNTLLKKDEAIDYPPVFISYAWANSARAVELGTPEKEGAAGFGDPRDYKDFLEKNGIKCWLDVEQVGANGLFEDIAVGLQNAKLVVACISDQYAESTNCNMEFRFAKTALNLPIIVVTVGRGQMWRKSEVGMLSINYPVVSHDDTDQLLKLVKENLPSEVQQPVSNETKEKKKEKEQANQQQKNTSFQELYELAQRKFLRQVAKLADSFNMEAYPRLVVIDHMATEETEEGEKESEKENSKDAEKDEEKEKDEERKLSTPHTFSKIKKEHPHGQKHCYRVLCEHEQGWHIAGDPIPAPNMNDTFLHKLIPYLARIMAIVKHSKHITLNCISGEEGEQFLKWLEETPRNAVSEWQDVYRDLLQEVLKADKDSTMAGLARCHLPSGKVAWLCEGHRSQGRITVLSSTGSSAVSAPDAGKENFMLKALMAPDNQLTLKYKAHNETQMAAAMKDKKKAETTQKPKSGKTARPSETAPPSVNPLVAATANAMTLDAVQRTAATANNSSRTKARFKAAGIAAAVAGQKRNSSQTCVIL</sequence>
<dbReference type="SUPFAM" id="SSF52540">
    <property type="entry name" value="P-loop containing nucleoside triphosphate hydrolases"/>
    <property type="match status" value="1"/>
</dbReference>
<dbReference type="Gene3D" id="3.30.70.1390">
    <property type="entry name" value="ROC domain from the Parkinson's disease-associated leucine-rich repeat kinase 2"/>
    <property type="match status" value="1"/>
</dbReference>
<dbReference type="InterPro" id="IPR018247">
    <property type="entry name" value="EF_Hand_1_Ca_BS"/>
</dbReference>
<feature type="domain" description="Roc" evidence="15">
    <location>
        <begin position="1975"/>
        <end position="2148"/>
    </location>
</feature>
<dbReference type="Gene3D" id="1.10.10.10">
    <property type="entry name" value="Winged helix-like DNA-binding domain superfamily/Winged helix DNA-binding domain"/>
    <property type="match status" value="1"/>
</dbReference>
<dbReference type="EC" id="2.7.11.1" evidence="2"/>
<dbReference type="InterPro" id="IPR036388">
    <property type="entry name" value="WH-like_DNA-bd_sf"/>
</dbReference>
<evidence type="ECO:0000256" key="11">
    <source>
        <dbReference type="ARBA" id="ARBA00047899"/>
    </source>
</evidence>
<evidence type="ECO:0000256" key="13">
    <source>
        <dbReference type="SAM" id="MobiDB-lite"/>
    </source>
</evidence>
<dbReference type="GO" id="GO:0009966">
    <property type="term" value="P:regulation of signal transduction"/>
    <property type="evidence" value="ECO:0007669"/>
    <property type="project" value="UniProtKB-ARBA"/>
</dbReference>
<evidence type="ECO:0000313" key="17">
    <source>
        <dbReference type="RefSeq" id="XP_013412619.1"/>
    </source>
</evidence>
<dbReference type="InParanoid" id="A0A1S3JRL1"/>
<dbReference type="GO" id="GO:0003924">
    <property type="term" value="F:GTPase activity"/>
    <property type="evidence" value="ECO:0007669"/>
    <property type="project" value="InterPro"/>
</dbReference>
<feature type="region of interest" description="Disordered" evidence="13">
    <location>
        <begin position="819"/>
        <end position="838"/>
    </location>
</feature>
<dbReference type="Pfam" id="PF16095">
    <property type="entry name" value="COR-A"/>
    <property type="match status" value="1"/>
</dbReference>
<dbReference type="InterPro" id="IPR035897">
    <property type="entry name" value="Toll_tir_struct_dom_sf"/>
</dbReference>
<protein>
    <recommendedName>
        <fullName evidence="2">non-specific serine/threonine protein kinase</fullName>
        <ecNumber evidence="2">2.7.11.1</ecNumber>
    </recommendedName>
</protein>
<evidence type="ECO:0000256" key="7">
    <source>
        <dbReference type="ARBA" id="ARBA00022741"/>
    </source>
</evidence>
<evidence type="ECO:0000256" key="10">
    <source>
        <dbReference type="ARBA" id="ARBA00023134"/>
    </source>
</evidence>
<comment type="similarity">
    <text evidence="1">Belongs to the Toll-like receptor family.</text>
</comment>